<name>A0ABV7WGM4_9MICO</name>
<protein>
    <recommendedName>
        <fullName evidence="4">Integral membrane protein</fullName>
    </recommendedName>
</protein>
<accession>A0ABV7WGM4</accession>
<comment type="caution">
    <text evidence="2">The sequence shown here is derived from an EMBL/GenBank/DDBJ whole genome shotgun (WGS) entry which is preliminary data.</text>
</comment>
<evidence type="ECO:0008006" key="4">
    <source>
        <dbReference type="Google" id="ProtNLM"/>
    </source>
</evidence>
<gene>
    <name evidence="2" type="ORF">ACFOLH_11735</name>
</gene>
<keyword evidence="1" id="KW-0472">Membrane</keyword>
<evidence type="ECO:0000313" key="3">
    <source>
        <dbReference type="Proteomes" id="UP001595685"/>
    </source>
</evidence>
<dbReference type="RefSeq" id="WP_340295184.1">
    <property type="nucleotide sequence ID" value="NZ_JBBEOI010000214.1"/>
</dbReference>
<dbReference type="Proteomes" id="UP001595685">
    <property type="component" value="Unassembled WGS sequence"/>
</dbReference>
<evidence type="ECO:0000256" key="1">
    <source>
        <dbReference type="SAM" id="Phobius"/>
    </source>
</evidence>
<dbReference type="EMBL" id="JBHRWW010000007">
    <property type="protein sequence ID" value="MFC3689013.1"/>
    <property type="molecule type" value="Genomic_DNA"/>
</dbReference>
<keyword evidence="3" id="KW-1185">Reference proteome</keyword>
<sequence length="109" mass="11120">MRVLPYLLVAAAVSVAVGLVSDDGWAGYVVGAVLALSLWVMLLFGAMGQGRPLAAVPPLHYAGCAAAAVALGAASYLLVGASPSWAVGFIFAGVLWPVADRARRDRQPG</sequence>
<proteinExistence type="predicted"/>
<feature type="transmembrane region" description="Helical" evidence="1">
    <location>
        <begin position="59"/>
        <end position="79"/>
    </location>
</feature>
<reference evidence="3" key="1">
    <citation type="journal article" date="2019" name="Int. J. Syst. Evol. Microbiol.">
        <title>The Global Catalogue of Microorganisms (GCM) 10K type strain sequencing project: providing services to taxonomists for standard genome sequencing and annotation.</title>
        <authorList>
            <consortium name="The Broad Institute Genomics Platform"/>
            <consortium name="The Broad Institute Genome Sequencing Center for Infectious Disease"/>
            <person name="Wu L."/>
            <person name="Ma J."/>
        </authorList>
    </citation>
    <scope>NUCLEOTIDE SEQUENCE [LARGE SCALE GENOMIC DNA]</scope>
    <source>
        <strain evidence="3">NCAIM B.02333</strain>
    </source>
</reference>
<organism evidence="2 3">
    <name type="scientific">Aquipuribacter hungaricus</name>
    <dbReference type="NCBI Taxonomy" id="545624"/>
    <lineage>
        <taxon>Bacteria</taxon>
        <taxon>Bacillati</taxon>
        <taxon>Actinomycetota</taxon>
        <taxon>Actinomycetes</taxon>
        <taxon>Micrococcales</taxon>
        <taxon>Intrasporangiaceae</taxon>
        <taxon>Aquipuribacter</taxon>
    </lineage>
</organism>
<evidence type="ECO:0000313" key="2">
    <source>
        <dbReference type="EMBL" id="MFC3689013.1"/>
    </source>
</evidence>
<keyword evidence="1" id="KW-1133">Transmembrane helix</keyword>
<feature type="transmembrane region" description="Helical" evidence="1">
    <location>
        <begin position="28"/>
        <end position="47"/>
    </location>
</feature>
<feature type="transmembrane region" description="Helical" evidence="1">
    <location>
        <begin position="85"/>
        <end position="102"/>
    </location>
</feature>
<keyword evidence="1" id="KW-0812">Transmembrane</keyword>